<gene>
    <name evidence="3" type="ORF">GCM10010468_29800</name>
</gene>
<dbReference type="CDD" id="cd00093">
    <property type="entry name" value="HTH_XRE"/>
    <property type="match status" value="1"/>
</dbReference>
<organism evidence="3 4">
    <name type="scientific">Actinocorallia longicatena</name>
    <dbReference type="NCBI Taxonomy" id="111803"/>
    <lineage>
        <taxon>Bacteria</taxon>
        <taxon>Bacillati</taxon>
        <taxon>Actinomycetota</taxon>
        <taxon>Actinomycetes</taxon>
        <taxon>Streptosporangiales</taxon>
        <taxon>Thermomonosporaceae</taxon>
        <taxon>Actinocorallia</taxon>
    </lineage>
</organism>
<evidence type="ECO:0000313" key="3">
    <source>
        <dbReference type="EMBL" id="GAA3211226.1"/>
    </source>
</evidence>
<comment type="caution">
    <text evidence="3">The sequence shown here is derived from an EMBL/GenBank/DDBJ whole genome shotgun (WGS) entry which is preliminary data.</text>
</comment>
<feature type="region of interest" description="Disordered" evidence="1">
    <location>
        <begin position="1"/>
        <end position="28"/>
    </location>
</feature>
<dbReference type="RefSeq" id="WP_425547771.1">
    <property type="nucleotide sequence ID" value="NZ_BAAAUV010000006.1"/>
</dbReference>
<dbReference type="Proteomes" id="UP001501237">
    <property type="component" value="Unassembled WGS sequence"/>
</dbReference>
<dbReference type="EMBL" id="BAAAUV010000006">
    <property type="protein sequence ID" value="GAA3211226.1"/>
    <property type="molecule type" value="Genomic_DNA"/>
</dbReference>
<name>A0ABP6Q8D2_9ACTN</name>
<dbReference type="Pfam" id="PF13560">
    <property type="entry name" value="HTH_31"/>
    <property type="match status" value="1"/>
</dbReference>
<dbReference type="SUPFAM" id="SSF47413">
    <property type="entry name" value="lambda repressor-like DNA-binding domains"/>
    <property type="match status" value="1"/>
</dbReference>
<reference evidence="4" key="1">
    <citation type="journal article" date="2019" name="Int. J. Syst. Evol. Microbiol.">
        <title>The Global Catalogue of Microorganisms (GCM) 10K type strain sequencing project: providing services to taxonomists for standard genome sequencing and annotation.</title>
        <authorList>
            <consortium name="The Broad Institute Genomics Platform"/>
            <consortium name="The Broad Institute Genome Sequencing Center for Infectious Disease"/>
            <person name="Wu L."/>
            <person name="Ma J."/>
        </authorList>
    </citation>
    <scope>NUCLEOTIDE SEQUENCE [LARGE SCALE GENOMIC DNA]</scope>
    <source>
        <strain evidence="4">JCM 9377</strain>
    </source>
</reference>
<protein>
    <submittedName>
        <fullName evidence="3">Helix-turn-helix transcriptional regulator</fullName>
    </submittedName>
</protein>
<dbReference type="InterPro" id="IPR043917">
    <property type="entry name" value="DUF5753"/>
</dbReference>
<dbReference type="InterPro" id="IPR001387">
    <property type="entry name" value="Cro/C1-type_HTH"/>
</dbReference>
<dbReference type="InterPro" id="IPR010982">
    <property type="entry name" value="Lambda_DNA-bd_dom_sf"/>
</dbReference>
<sequence>MIAEQAGQTPFPELADHPGRPGTTGGPTALRIMLGSQLRRLRESRGISREEAADVLRATHSKISRLELGRTAFKQRDLVDLLDLYGITEESERDALMSLARQASVPGWWHRYNDILPSWLEPYIGLESAASMIRTFEVQFVHGLMQTEDYARAVIRVGNSDASPADIDRRVQMRMTRQRMLAETDRRRVWAVLDEAALHRPYGSRSVLRGQIEHLLEMSTRPNVMLQVLPFSVGAHPGAGGPFTILRFHQSDLPDVVYLEQLSSALYLDKIDEVSGYMRIMDELCILAEDGNGTRDHLHRLLAEL</sequence>
<evidence type="ECO:0000259" key="2">
    <source>
        <dbReference type="PROSITE" id="PS50943"/>
    </source>
</evidence>
<dbReference type="SMART" id="SM00530">
    <property type="entry name" value="HTH_XRE"/>
    <property type="match status" value="1"/>
</dbReference>
<dbReference type="PROSITE" id="PS50943">
    <property type="entry name" value="HTH_CROC1"/>
    <property type="match status" value="1"/>
</dbReference>
<dbReference type="Gene3D" id="1.10.260.40">
    <property type="entry name" value="lambda repressor-like DNA-binding domains"/>
    <property type="match status" value="1"/>
</dbReference>
<feature type="domain" description="HTH cro/C1-type" evidence="2">
    <location>
        <begin position="38"/>
        <end position="91"/>
    </location>
</feature>
<dbReference type="Pfam" id="PF19054">
    <property type="entry name" value="DUF5753"/>
    <property type="match status" value="1"/>
</dbReference>
<keyword evidence="4" id="KW-1185">Reference proteome</keyword>
<accession>A0ABP6Q8D2</accession>
<evidence type="ECO:0000256" key="1">
    <source>
        <dbReference type="SAM" id="MobiDB-lite"/>
    </source>
</evidence>
<proteinExistence type="predicted"/>
<evidence type="ECO:0000313" key="4">
    <source>
        <dbReference type="Proteomes" id="UP001501237"/>
    </source>
</evidence>